<dbReference type="SUPFAM" id="SSF46785">
    <property type="entry name" value="Winged helix' DNA-binding domain"/>
    <property type="match status" value="1"/>
</dbReference>
<sequence>MELPAEDLELVHALQIAPRATWTQLSAILGRHPATLAARWERLRTEGYTWVTAHAGTVGGDGCAAFIGVECLPGRREEVLGRLCAMAPIATVEESARDWDLRLTALARSWQEMSRDVLAAVRQDPGVARVRMNVVTRLFVTGNHLRLDVLSAQQQRDLQAFHPRATREPGSTPPAMDALLRVLQNDGRATSAQIAEATGSHPTTAMRHLRLAVETGLVHLRCELAQEFSGYPVACQWYVRVAPGQLQSAVEYLRGFRTLRLCASTTGDTNLTFLLWLRSPEAVLGVESGLQSAASSVQVVESDVGVRTHKRMGWLLREDSRATGQVVTQ</sequence>
<dbReference type="PANTHER" id="PTHR30154">
    <property type="entry name" value="LEUCINE-RESPONSIVE REGULATORY PROTEIN"/>
    <property type="match status" value="1"/>
</dbReference>
<dbReference type="OrthoDB" id="4050641at2"/>
<keyword evidence="2" id="KW-1185">Reference proteome</keyword>
<dbReference type="SUPFAM" id="SSF54909">
    <property type="entry name" value="Dimeric alpha+beta barrel"/>
    <property type="match status" value="1"/>
</dbReference>
<dbReference type="Gene3D" id="3.30.70.920">
    <property type="match status" value="1"/>
</dbReference>
<dbReference type="InterPro" id="IPR011008">
    <property type="entry name" value="Dimeric_a/b-barrel"/>
</dbReference>
<protein>
    <submittedName>
        <fullName evidence="1">Lrp/AsnC family transcriptional regulator</fullName>
    </submittedName>
</protein>
<dbReference type="GO" id="GO:0043200">
    <property type="term" value="P:response to amino acid"/>
    <property type="evidence" value="ECO:0007669"/>
    <property type="project" value="TreeGrafter"/>
</dbReference>
<evidence type="ECO:0000313" key="1">
    <source>
        <dbReference type="EMBL" id="ROZ63302.1"/>
    </source>
</evidence>
<evidence type="ECO:0000313" key="2">
    <source>
        <dbReference type="Proteomes" id="UP000270616"/>
    </source>
</evidence>
<organism evidence="1 2">
    <name type="scientific">Kocuria soli</name>
    <dbReference type="NCBI Taxonomy" id="2485125"/>
    <lineage>
        <taxon>Bacteria</taxon>
        <taxon>Bacillati</taxon>
        <taxon>Actinomycetota</taxon>
        <taxon>Actinomycetes</taxon>
        <taxon>Micrococcales</taxon>
        <taxon>Micrococcaceae</taxon>
        <taxon>Kocuria</taxon>
    </lineage>
</organism>
<dbReference type="InterPro" id="IPR036388">
    <property type="entry name" value="WH-like_DNA-bd_sf"/>
</dbReference>
<reference evidence="1 2" key="1">
    <citation type="submission" date="2018-10" db="EMBL/GenBank/DDBJ databases">
        <title>Kocuria sp. M5W7-7, whole genome shotgun sequence.</title>
        <authorList>
            <person name="Tuo L."/>
        </authorList>
    </citation>
    <scope>NUCLEOTIDE SEQUENCE [LARGE SCALE GENOMIC DNA]</scope>
    <source>
        <strain evidence="1 2">M5W7-7</strain>
    </source>
</reference>
<accession>A0A3N4ABS7</accession>
<dbReference type="Pfam" id="PF13412">
    <property type="entry name" value="HTH_24"/>
    <property type="match status" value="1"/>
</dbReference>
<dbReference type="GO" id="GO:0043565">
    <property type="term" value="F:sequence-specific DNA binding"/>
    <property type="evidence" value="ECO:0007669"/>
    <property type="project" value="TreeGrafter"/>
</dbReference>
<name>A0A3N4ABS7_9MICC</name>
<dbReference type="RefSeq" id="WP_123825101.1">
    <property type="nucleotide sequence ID" value="NZ_RKMF01000007.1"/>
</dbReference>
<proteinExistence type="predicted"/>
<dbReference type="EMBL" id="RKMF01000007">
    <property type="protein sequence ID" value="ROZ63302.1"/>
    <property type="molecule type" value="Genomic_DNA"/>
</dbReference>
<dbReference type="InterPro" id="IPR019888">
    <property type="entry name" value="Tscrpt_reg_AsnC-like"/>
</dbReference>
<dbReference type="AlphaFoldDB" id="A0A3N4ABS7"/>
<dbReference type="InterPro" id="IPR036390">
    <property type="entry name" value="WH_DNA-bd_sf"/>
</dbReference>
<dbReference type="SMART" id="SM00344">
    <property type="entry name" value="HTH_ASNC"/>
    <property type="match status" value="1"/>
</dbReference>
<dbReference type="Gene3D" id="1.10.10.10">
    <property type="entry name" value="Winged helix-like DNA-binding domain superfamily/Winged helix DNA-binding domain"/>
    <property type="match status" value="2"/>
</dbReference>
<gene>
    <name evidence="1" type="ORF">EDL96_07125</name>
</gene>
<dbReference type="Proteomes" id="UP000270616">
    <property type="component" value="Unassembled WGS sequence"/>
</dbReference>
<comment type="caution">
    <text evidence="1">The sequence shown here is derived from an EMBL/GenBank/DDBJ whole genome shotgun (WGS) entry which is preliminary data.</text>
</comment>
<dbReference type="GO" id="GO:0005829">
    <property type="term" value="C:cytosol"/>
    <property type="evidence" value="ECO:0007669"/>
    <property type="project" value="TreeGrafter"/>
</dbReference>
<dbReference type="PANTHER" id="PTHR30154:SF34">
    <property type="entry name" value="TRANSCRIPTIONAL REGULATOR AZLB"/>
    <property type="match status" value="1"/>
</dbReference>